<dbReference type="EMBL" id="CADCXV010000158">
    <property type="protein sequence ID" value="CAB0028610.1"/>
    <property type="molecule type" value="Genomic_DNA"/>
</dbReference>
<evidence type="ECO:0000256" key="1">
    <source>
        <dbReference type="SAM" id="MobiDB-lite"/>
    </source>
</evidence>
<keyword evidence="3" id="KW-1185">Reference proteome</keyword>
<feature type="region of interest" description="Disordered" evidence="1">
    <location>
        <begin position="282"/>
        <end position="306"/>
    </location>
</feature>
<evidence type="ECO:0000313" key="3">
    <source>
        <dbReference type="Proteomes" id="UP000479190"/>
    </source>
</evidence>
<dbReference type="Proteomes" id="UP000479190">
    <property type="component" value="Unassembled WGS sequence"/>
</dbReference>
<name>A0A6H5HTA2_9HYME</name>
<protein>
    <submittedName>
        <fullName evidence="2">Uncharacterized protein</fullName>
    </submittedName>
</protein>
<feature type="region of interest" description="Disordered" evidence="1">
    <location>
        <begin position="376"/>
        <end position="405"/>
    </location>
</feature>
<dbReference type="AlphaFoldDB" id="A0A6H5HTA2"/>
<organism evidence="2 3">
    <name type="scientific">Trichogramma brassicae</name>
    <dbReference type="NCBI Taxonomy" id="86971"/>
    <lineage>
        <taxon>Eukaryota</taxon>
        <taxon>Metazoa</taxon>
        <taxon>Ecdysozoa</taxon>
        <taxon>Arthropoda</taxon>
        <taxon>Hexapoda</taxon>
        <taxon>Insecta</taxon>
        <taxon>Pterygota</taxon>
        <taxon>Neoptera</taxon>
        <taxon>Endopterygota</taxon>
        <taxon>Hymenoptera</taxon>
        <taxon>Apocrita</taxon>
        <taxon>Proctotrupomorpha</taxon>
        <taxon>Chalcidoidea</taxon>
        <taxon>Trichogrammatidae</taxon>
        <taxon>Trichogramma</taxon>
    </lineage>
</organism>
<feature type="region of interest" description="Disordered" evidence="1">
    <location>
        <begin position="237"/>
        <end position="257"/>
    </location>
</feature>
<proteinExistence type="predicted"/>
<sequence>MTASPRTVRFTYNLKGKQNLEILVHPAANNLPIASCKPSGEFLERDRERDLGRKGVREILSEISIAMASGISNVYVNAEKPSGYAIETCFDDAFYSSFSSSSSKSPSLSLLDSTDREKVATHVASTVASDCCEESEAAAAAAAAVAAEQHCSWIFPKLYQIRARGPATSQSFRLLKTFKSLNFGRERLIGHLRIFFKVLKTTQSMYKDNSSPTWGNLPLTYEQALIRKESILITDGQVEHGERTATSDAERDTTASRPSYNNYQTLFQLIVFHFVSNTSAPARSSLHPDFNQPRSIAGSQRRHQASDIAGSQRLQAAIGRKQYDIPCIYKITKSAVSRSGRIRTRIRPIQTHHGRTRQRLTARAVAEATTSEFHERMMEPSHVKTTHSSSSLETRFSKRWLAHQP</sequence>
<evidence type="ECO:0000313" key="2">
    <source>
        <dbReference type="EMBL" id="CAB0028610.1"/>
    </source>
</evidence>
<feature type="compositionally biased region" description="Basic and acidic residues" evidence="1">
    <location>
        <begin position="237"/>
        <end position="254"/>
    </location>
</feature>
<gene>
    <name evidence="2" type="ORF">TBRA_LOCUS765</name>
</gene>
<accession>A0A6H5HTA2</accession>
<reference evidence="2 3" key="1">
    <citation type="submission" date="2020-02" db="EMBL/GenBank/DDBJ databases">
        <authorList>
            <person name="Ferguson B K."/>
        </authorList>
    </citation>
    <scope>NUCLEOTIDE SEQUENCE [LARGE SCALE GENOMIC DNA]</scope>
</reference>